<feature type="domain" description="Peptidase M24" evidence="1">
    <location>
        <begin position="161"/>
        <end position="375"/>
    </location>
</feature>
<evidence type="ECO:0000259" key="1">
    <source>
        <dbReference type="Pfam" id="PF00557"/>
    </source>
</evidence>
<dbReference type="CDD" id="cd01066">
    <property type="entry name" value="APP_MetAP"/>
    <property type="match status" value="1"/>
</dbReference>
<dbReference type="AlphaFoldDB" id="A0A7K1L4J8"/>
<sequence>MEPAMRGVAAGRLPARWEELWRRVDDEALDAIVVLGAPGALGPTADSPGNVRFLTGWAPPLGPSGVVLRRGERPVVLAVGPHDARGFRARLGDAADVWQVAGPSALAEMVPPLSRVGVAGLAELPASLADALRGRWREPHPIDAHLHAMRALHYADFADLARAAAAVSDAMVERVLATAAERPVTGAELMVAAEREGRSLGAESAGCWIATGPAPSTTYFEQRELRDVLEKGDRLQIGTTVRYEGFYGQSLRTAVVGAPSALLEEHNHRLLAMQDEIAALMRPGVPLADVAARMDELVGAACPYPAKADPFRFQFCHGLGLSYSEPAMRAVSGAGQADPRFAGAVLAEGMVVEVHPNYSVPDLGHVCAGDMAQVTPAGAVWLTSSARGLARLGDGPGRSRPNS</sequence>
<dbReference type="SUPFAM" id="SSF55920">
    <property type="entry name" value="Creatinase/aminopeptidase"/>
    <property type="match status" value="1"/>
</dbReference>
<keyword evidence="3" id="KW-1185">Reference proteome</keyword>
<dbReference type="EMBL" id="WOFH01000008">
    <property type="protein sequence ID" value="MUN39351.1"/>
    <property type="molecule type" value="Genomic_DNA"/>
</dbReference>
<comment type="caution">
    <text evidence="2">The sequence shown here is derived from an EMBL/GenBank/DDBJ whole genome shotgun (WGS) entry which is preliminary data.</text>
</comment>
<dbReference type="InterPro" id="IPR000994">
    <property type="entry name" value="Pept_M24"/>
</dbReference>
<protein>
    <submittedName>
        <fullName evidence="2">M24 family metallopeptidase</fullName>
    </submittedName>
</protein>
<dbReference type="InterPro" id="IPR050659">
    <property type="entry name" value="Peptidase_M24B"/>
</dbReference>
<dbReference type="Gene3D" id="3.90.230.10">
    <property type="entry name" value="Creatinase/methionine aminopeptidase superfamily"/>
    <property type="match status" value="1"/>
</dbReference>
<dbReference type="InterPro" id="IPR036005">
    <property type="entry name" value="Creatinase/aminopeptidase-like"/>
</dbReference>
<reference evidence="2 3" key="1">
    <citation type="submission" date="2019-11" db="EMBL/GenBank/DDBJ databases">
        <authorList>
            <person name="Cao P."/>
        </authorList>
    </citation>
    <scope>NUCLEOTIDE SEQUENCE [LARGE SCALE GENOMIC DNA]</scope>
    <source>
        <strain evidence="2 3">NEAU-AAG5</strain>
    </source>
</reference>
<dbReference type="Proteomes" id="UP000432015">
    <property type="component" value="Unassembled WGS sequence"/>
</dbReference>
<accession>A0A7K1L4J8</accession>
<dbReference type="PANTHER" id="PTHR46112">
    <property type="entry name" value="AMINOPEPTIDASE"/>
    <property type="match status" value="1"/>
</dbReference>
<dbReference type="PANTHER" id="PTHR46112:SF3">
    <property type="entry name" value="AMINOPEPTIDASE YPDF"/>
    <property type="match status" value="1"/>
</dbReference>
<gene>
    <name evidence="2" type="ORF">GNZ18_22505</name>
</gene>
<name>A0A7K1L4J8_9ACTN</name>
<dbReference type="Pfam" id="PF00557">
    <property type="entry name" value="Peptidase_M24"/>
    <property type="match status" value="1"/>
</dbReference>
<evidence type="ECO:0000313" key="3">
    <source>
        <dbReference type="Proteomes" id="UP000432015"/>
    </source>
</evidence>
<organism evidence="2 3">
    <name type="scientific">Actinomadura litoris</name>
    <dbReference type="NCBI Taxonomy" id="2678616"/>
    <lineage>
        <taxon>Bacteria</taxon>
        <taxon>Bacillati</taxon>
        <taxon>Actinomycetota</taxon>
        <taxon>Actinomycetes</taxon>
        <taxon>Streptosporangiales</taxon>
        <taxon>Thermomonosporaceae</taxon>
        <taxon>Actinomadura</taxon>
    </lineage>
</organism>
<evidence type="ECO:0000313" key="2">
    <source>
        <dbReference type="EMBL" id="MUN39351.1"/>
    </source>
</evidence>
<proteinExistence type="predicted"/>